<dbReference type="HAMAP" id="MF_00800">
    <property type="entry name" value="UPF0340"/>
    <property type="match status" value="1"/>
</dbReference>
<proteinExistence type="inferred from homology"/>
<dbReference type="Pfam" id="PF04260">
    <property type="entry name" value="DUF436"/>
    <property type="match status" value="1"/>
</dbReference>
<dbReference type="NCBIfam" id="TIGR01440">
    <property type="entry name" value="TIGR01440 family protein"/>
    <property type="match status" value="1"/>
</dbReference>
<dbReference type="RefSeq" id="WP_248267425.1">
    <property type="nucleotide sequence ID" value="NZ_CP096034.1"/>
</dbReference>
<dbReference type="PIRSF" id="PIRSF007510">
    <property type="entry name" value="UCP007510"/>
    <property type="match status" value="1"/>
</dbReference>
<dbReference type="SUPFAM" id="SSF110710">
    <property type="entry name" value="TTHA0583/YokD-like"/>
    <property type="match status" value="1"/>
</dbReference>
<dbReference type="InterPro" id="IPR006340">
    <property type="entry name" value="DUF436"/>
</dbReference>
<accession>A0ABY4JK63</accession>
<protein>
    <recommendedName>
        <fullName evidence="1">UPF0340 protein MY490_21270</fullName>
    </recommendedName>
</protein>
<dbReference type="EMBL" id="CP096034">
    <property type="protein sequence ID" value="UPM54239.1"/>
    <property type="molecule type" value="Genomic_DNA"/>
</dbReference>
<evidence type="ECO:0000256" key="1">
    <source>
        <dbReference type="HAMAP-Rule" id="MF_00800"/>
    </source>
</evidence>
<sequence>MNEELRLVAEQIKSLLNELNDHVNFTSDHVLVIGCSTSEVSGQRIGTSGTIEVAEVLFNEIKAFQDETGVQLAFQCCEHLNRALVVQRKTAKSLQLDEVTVIPVRTAGGALASFAFRHLDDAVIVEHIKADAGIDIGDTLIGMHLKHVAVPLRTSIKQVGQAHITAAKTRPKLIGGARALYSIDEDLK</sequence>
<organism evidence="2 3">
    <name type="scientific">Gottfriedia acidiceleris</name>
    <dbReference type="NCBI Taxonomy" id="371036"/>
    <lineage>
        <taxon>Bacteria</taxon>
        <taxon>Bacillati</taxon>
        <taxon>Bacillota</taxon>
        <taxon>Bacilli</taxon>
        <taxon>Bacillales</taxon>
        <taxon>Bacillaceae</taxon>
        <taxon>Gottfriedia</taxon>
    </lineage>
</organism>
<gene>
    <name evidence="2" type="ORF">MY490_21270</name>
</gene>
<dbReference type="Gene3D" id="3.40.50.10360">
    <property type="entry name" value="Hypothetical protein TT1679"/>
    <property type="match status" value="1"/>
</dbReference>
<comment type="similarity">
    <text evidence="1">Belongs to the UPF0340 family.</text>
</comment>
<evidence type="ECO:0000313" key="3">
    <source>
        <dbReference type="Proteomes" id="UP000830639"/>
    </source>
</evidence>
<keyword evidence="3" id="KW-1185">Reference proteome</keyword>
<reference evidence="2 3" key="1">
    <citation type="submission" date="2022-04" db="EMBL/GenBank/DDBJ databases">
        <title>Mechanism of arsenic methylation and mitigation arsenic toxicity by Bacillus sp. LH14 from an Arsenic-Contaminated Paddy Soil.</title>
        <authorList>
            <person name="Wang D."/>
        </authorList>
    </citation>
    <scope>NUCLEOTIDE SEQUENCE [LARGE SCALE GENOMIC DNA]</scope>
    <source>
        <strain evidence="2 3">LH14</strain>
    </source>
</reference>
<dbReference type="Proteomes" id="UP000830639">
    <property type="component" value="Chromosome"/>
</dbReference>
<evidence type="ECO:0000313" key="2">
    <source>
        <dbReference type="EMBL" id="UPM54239.1"/>
    </source>
</evidence>
<dbReference type="InterPro" id="IPR028345">
    <property type="entry name" value="Antibiotic_NAT-like"/>
</dbReference>
<name>A0ABY4JK63_9BACI</name>